<organism evidence="2 3">
    <name type="scientific">Catenuloplanes indicus</name>
    <dbReference type="NCBI Taxonomy" id="137267"/>
    <lineage>
        <taxon>Bacteria</taxon>
        <taxon>Bacillati</taxon>
        <taxon>Actinomycetota</taxon>
        <taxon>Actinomycetes</taxon>
        <taxon>Micromonosporales</taxon>
        <taxon>Micromonosporaceae</taxon>
        <taxon>Catenuloplanes</taxon>
    </lineage>
</organism>
<name>A0AAE3W2H9_9ACTN</name>
<evidence type="ECO:0000256" key="1">
    <source>
        <dbReference type="SAM" id="Phobius"/>
    </source>
</evidence>
<accession>A0AAE3W2H9</accession>
<dbReference type="RefSeq" id="WP_307243137.1">
    <property type="nucleotide sequence ID" value="NZ_JAUSUZ010000001.1"/>
</dbReference>
<dbReference type="AlphaFoldDB" id="A0AAE3W2H9"/>
<dbReference type="InterPro" id="IPR025339">
    <property type="entry name" value="DUF4245"/>
</dbReference>
<comment type="caution">
    <text evidence="2">The sequence shown here is derived from an EMBL/GenBank/DDBJ whole genome shotgun (WGS) entry which is preliminary data.</text>
</comment>
<dbReference type="EMBL" id="JAUSUZ010000001">
    <property type="protein sequence ID" value="MDQ0368528.1"/>
    <property type="molecule type" value="Genomic_DNA"/>
</dbReference>
<keyword evidence="1" id="KW-0812">Transmembrane</keyword>
<evidence type="ECO:0000313" key="3">
    <source>
        <dbReference type="Proteomes" id="UP001240236"/>
    </source>
</evidence>
<reference evidence="2 3" key="1">
    <citation type="submission" date="2023-07" db="EMBL/GenBank/DDBJ databases">
        <title>Sequencing the genomes of 1000 actinobacteria strains.</title>
        <authorList>
            <person name="Klenk H.-P."/>
        </authorList>
    </citation>
    <scope>NUCLEOTIDE SEQUENCE [LARGE SCALE GENOMIC DNA]</scope>
    <source>
        <strain evidence="2 3">DSM 44709</strain>
    </source>
</reference>
<sequence>MDADQNSSPAVPAPAAPAAPVARRERNWKDMVLSLAVIMVPLALMVAYYQFFLDGADPIVRDVTPAVESARASGAFPVLAPTGLRAEWSATTSSFGTVEGGKSLRIGYVSPSGGAALLVESSVPAETLLPAELTTSARPGEPVTIDGQQWQSYSARAAETALVLLTPDRTIVIVGTAEPAELRELADSLA</sequence>
<keyword evidence="1" id="KW-1133">Transmembrane helix</keyword>
<feature type="transmembrane region" description="Helical" evidence="1">
    <location>
        <begin position="32"/>
        <end position="51"/>
    </location>
</feature>
<evidence type="ECO:0008006" key="4">
    <source>
        <dbReference type="Google" id="ProtNLM"/>
    </source>
</evidence>
<dbReference type="Pfam" id="PF14030">
    <property type="entry name" value="DUF4245"/>
    <property type="match status" value="1"/>
</dbReference>
<protein>
    <recommendedName>
        <fullName evidence="4">DUF4245 domain-containing protein</fullName>
    </recommendedName>
</protein>
<keyword evidence="1" id="KW-0472">Membrane</keyword>
<proteinExistence type="predicted"/>
<dbReference type="Proteomes" id="UP001240236">
    <property type="component" value="Unassembled WGS sequence"/>
</dbReference>
<evidence type="ECO:0000313" key="2">
    <source>
        <dbReference type="EMBL" id="MDQ0368528.1"/>
    </source>
</evidence>
<keyword evidence="3" id="KW-1185">Reference proteome</keyword>
<gene>
    <name evidence="2" type="ORF">J2S42_005197</name>
</gene>